<dbReference type="GO" id="GO:0016020">
    <property type="term" value="C:membrane"/>
    <property type="evidence" value="ECO:0007669"/>
    <property type="project" value="UniProtKB-SubCell"/>
</dbReference>
<keyword evidence="3 7" id="KW-1133">Transmembrane helix</keyword>
<feature type="domain" description="Ion transport" evidence="8">
    <location>
        <begin position="80"/>
        <end position="281"/>
    </location>
</feature>
<feature type="transmembrane region" description="Helical" evidence="7">
    <location>
        <begin position="178"/>
        <end position="197"/>
    </location>
</feature>
<keyword evidence="5" id="KW-0407">Ion channel</keyword>
<feature type="transmembrane region" description="Helical" evidence="7">
    <location>
        <begin position="209"/>
        <end position="228"/>
    </location>
</feature>
<proteinExistence type="predicted"/>
<evidence type="ECO:0000256" key="2">
    <source>
        <dbReference type="ARBA" id="ARBA00022692"/>
    </source>
</evidence>
<dbReference type="PANTHER" id="PTHR45651:SF7">
    <property type="entry name" value="OS09G0558300 PROTEIN"/>
    <property type="match status" value="1"/>
</dbReference>
<evidence type="ECO:0000256" key="6">
    <source>
        <dbReference type="SAM" id="MobiDB-lite"/>
    </source>
</evidence>
<dbReference type="EMBL" id="LT934119">
    <property type="protein sequence ID" value="VAI21050.1"/>
    <property type="molecule type" value="Genomic_DNA"/>
</dbReference>
<dbReference type="Gramene" id="TRITD5Av1G194260.1">
    <property type="protein sequence ID" value="TRITD5Av1G194260.1"/>
    <property type="gene ID" value="TRITD5Av1G194260"/>
</dbReference>
<dbReference type="Pfam" id="PF00520">
    <property type="entry name" value="Ion_trans"/>
    <property type="match status" value="1"/>
</dbReference>
<dbReference type="InterPro" id="IPR005821">
    <property type="entry name" value="Ion_trans_dom"/>
</dbReference>
<evidence type="ECO:0000256" key="4">
    <source>
        <dbReference type="ARBA" id="ARBA00023136"/>
    </source>
</evidence>
<dbReference type="GO" id="GO:0005216">
    <property type="term" value="F:monoatomic ion channel activity"/>
    <property type="evidence" value="ECO:0007669"/>
    <property type="project" value="InterPro"/>
</dbReference>
<accession>A0A9R0WS59</accession>
<evidence type="ECO:0000256" key="1">
    <source>
        <dbReference type="ARBA" id="ARBA00004141"/>
    </source>
</evidence>
<protein>
    <recommendedName>
        <fullName evidence="8">Ion transport domain-containing protein</fullName>
    </recommendedName>
</protein>
<comment type="subcellular location">
    <subcellularLocation>
        <location evidence="1">Membrane</location>
        <topology evidence="1">Multi-pass membrane protein</topology>
    </subcellularLocation>
</comment>
<keyword evidence="4 7" id="KW-0472">Membrane</keyword>
<evidence type="ECO:0000259" key="8">
    <source>
        <dbReference type="Pfam" id="PF00520"/>
    </source>
</evidence>
<sequence length="294" mass="33751">MFGSRVQDGVEMQQRRTTNRIFPDERQDQSKMPFQAGRVDRFAANRIDPKTLEKLKLMNEGNVPWHSRILDPRSSVLLTWNRVYLVACLFALFIDPFFYYLPFVRVMDQSTGVSCVAEDQRLRNTMTVLRTLADLFYVLNIAIKFHTAYVDPKSRVLGKGELIVDLKKIQRRYVTSDLCIDILAAIPLPQVTVWLIMPGIKRSDYNIQNTTYALIILVQYVLRMYLVVPLSNQIIKAAGVVAKSAWGGAAYNLLLYMLASHITGAIYYLLSIERQITCWNQQCLAESTECSRVH</sequence>
<keyword evidence="10" id="KW-1185">Reference proteome</keyword>
<evidence type="ECO:0000256" key="3">
    <source>
        <dbReference type="ARBA" id="ARBA00022989"/>
    </source>
</evidence>
<keyword evidence="2 7" id="KW-0812">Transmembrane</keyword>
<organism evidence="9 10">
    <name type="scientific">Triticum turgidum subsp. durum</name>
    <name type="common">Durum wheat</name>
    <name type="synonym">Triticum durum</name>
    <dbReference type="NCBI Taxonomy" id="4567"/>
    <lineage>
        <taxon>Eukaryota</taxon>
        <taxon>Viridiplantae</taxon>
        <taxon>Streptophyta</taxon>
        <taxon>Embryophyta</taxon>
        <taxon>Tracheophyta</taxon>
        <taxon>Spermatophyta</taxon>
        <taxon>Magnoliopsida</taxon>
        <taxon>Liliopsida</taxon>
        <taxon>Poales</taxon>
        <taxon>Poaceae</taxon>
        <taxon>BOP clade</taxon>
        <taxon>Pooideae</taxon>
        <taxon>Triticodae</taxon>
        <taxon>Triticeae</taxon>
        <taxon>Triticinae</taxon>
        <taxon>Triticum</taxon>
    </lineage>
</organism>
<reference evidence="9 10" key="1">
    <citation type="submission" date="2017-09" db="EMBL/GenBank/DDBJ databases">
        <authorList>
            <consortium name="International Durum Wheat Genome Sequencing Consortium (IDWGSC)"/>
            <person name="Milanesi L."/>
        </authorList>
    </citation>
    <scope>NUCLEOTIDE SEQUENCE [LARGE SCALE GENOMIC DNA]</scope>
    <source>
        <strain evidence="10">cv. Svevo</strain>
    </source>
</reference>
<gene>
    <name evidence="9" type="ORF">TRITD_5Av1G194260</name>
</gene>
<dbReference type="Proteomes" id="UP000324705">
    <property type="component" value="Chromosome 5A"/>
</dbReference>
<feature type="transmembrane region" description="Helical" evidence="7">
    <location>
        <begin position="249"/>
        <end position="270"/>
    </location>
</feature>
<dbReference type="PANTHER" id="PTHR45651">
    <property type="entry name" value="CYCLIC NUCLEOTIDE-GATED ION CHANNEL 15-RELATED-RELATED"/>
    <property type="match status" value="1"/>
</dbReference>
<feature type="transmembrane region" description="Helical" evidence="7">
    <location>
        <begin position="83"/>
        <end position="101"/>
    </location>
</feature>
<evidence type="ECO:0000313" key="10">
    <source>
        <dbReference type="Proteomes" id="UP000324705"/>
    </source>
</evidence>
<name>A0A9R0WS59_TRITD</name>
<keyword evidence="5" id="KW-0406">Ion transport</keyword>
<evidence type="ECO:0000256" key="5">
    <source>
        <dbReference type="ARBA" id="ARBA00023303"/>
    </source>
</evidence>
<feature type="region of interest" description="Disordered" evidence="6">
    <location>
        <begin position="1"/>
        <end position="27"/>
    </location>
</feature>
<keyword evidence="5" id="KW-0813">Transport</keyword>
<evidence type="ECO:0000313" key="9">
    <source>
        <dbReference type="EMBL" id="VAI21050.1"/>
    </source>
</evidence>
<dbReference type="SUPFAM" id="SSF81324">
    <property type="entry name" value="Voltage-gated potassium channels"/>
    <property type="match status" value="1"/>
</dbReference>
<dbReference type="AlphaFoldDB" id="A0A9R0WS59"/>
<evidence type="ECO:0000256" key="7">
    <source>
        <dbReference type="SAM" id="Phobius"/>
    </source>
</evidence>